<dbReference type="InterPro" id="IPR036388">
    <property type="entry name" value="WH-like_DNA-bd_sf"/>
</dbReference>
<evidence type="ECO:0000313" key="5">
    <source>
        <dbReference type="Proteomes" id="UP001597058"/>
    </source>
</evidence>
<dbReference type="Gene3D" id="1.25.40.10">
    <property type="entry name" value="Tetratricopeptide repeat domain"/>
    <property type="match status" value="1"/>
</dbReference>
<proteinExistence type="predicted"/>
<gene>
    <name evidence="4" type="ORF">ACFQ5X_21440</name>
</gene>
<dbReference type="InterPro" id="IPR051677">
    <property type="entry name" value="AfsR-DnrI-RedD_regulator"/>
</dbReference>
<dbReference type="InterPro" id="IPR011990">
    <property type="entry name" value="TPR-like_helical_dom_sf"/>
</dbReference>
<dbReference type="Proteomes" id="UP001597058">
    <property type="component" value="Unassembled WGS sequence"/>
</dbReference>
<dbReference type="EMBL" id="JBHTMM010000026">
    <property type="protein sequence ID" value="MFD1308407.1"/>
    <property type="molecule type" value="Genomic_DNA"/>
</dbReference>
<sequence>MSRALAAPLEDDDLLLGDALHRSNQAHLATRAARHHNSEDLPRRTAPAEPGQPGTVTVAEHAGREVRIDVLAVSGGVQLAGPGAESAARHLAMAIAGAAQRLRPAPPSVRLVVPQATLNRLLPGAGEFTPAWRVTETAAEALETAEHALLEHARHEQHLDTEPLAHGMPALHVLLVDGADQDPVRLQALAARATPGQLAVVTLGPIRASGHRLTVAADGTATGSLAALPRGTMFLLAPEAASEILDTLHAAHGRQPAPPESGDEPEEPEPAPAPTPSCESPSTRTANAEPGGAAPTRTVHIRLFGGFRIFVDGRECTLADTRKGETREFIALLAAHRDGLRGEEIAEKMQLADDPDEAKGEIENLRRAARRVFRGATGKKEVAFVALRGQVHRLDPQYISTDVAAFTDALKQATSADSPYARAEALQHATDVYAGPLCDGADYLWAHGLRTALHRRALDALMLLAEHTAQHSADPEPALALLNRAADLDPENERVYRRIIQLQLALGRDDAAHRTLGLLTERLAGIDAEPEPATLALLHESRQPGHRVPGRGQAVRR</sequence>
<dbReference type="Gene3D" id="1.10.10.10">
    <property type="entry name" value="Winged helix-like DNA-binding domain superfamily/Winged helix DNA-binding domain"/>
    <property type="match status" value="1"/>
</dbReference>
<dbReference type="SMART" id="SM01043">
    <property type="entry name" value="BTAD"/>
    <property type="match status" value="1"/>
</dbReference>
<evidence type="ECO:0000256" key="2">
    <source>
        <dbReference type="SAM" id="MobiDB-lite"/>
    </source>
</evidence>
<protein>
    <submittedName>
        <fullName evidence="4">BTAD domain-containing putative transcriptional regulator</fullName>
    </submittedName>
</protein>
<accession>A0ABW3XGA6</accession>
<keyword evidence="1" id="KW-0902">Two-component regulatory system</keyword>
<keyword evidence="5" id="KW-1185">Reference proteome</keyword>
<reference evidence="5" key="1">
    <citation type="journal article" date="2019" name="Int. J. Syst. Evol. Microbiol.">
        <title>The Global Catalogue of Microorganisms (GCM) 10K type strain sequencing project: providing services to taxonomists for standard genome sequencing and annotation.</title>
        <authorList>
            <consortium name="The Broad Institute Genomics Platform"/>
            <consortium name="The Broad Institute Genome Sequencing Center for Infectious Disease"/>
            <person name="Wu L."/>
            <person name="Ma J."/>
        </authorList>
    </citation>
    <scope>NUCLEOTIDE SEQUENCE [LARGE SCALE GENOMIC DNA]</scope>
    <source>
        <strain evidence="5">CGMCC 4.7020</strain>
    </source>
</reference>
<feature type="region of interest" description="Disordered" evidence="2">
    <location>
        <begin position="251"/>
        <end position="297"/>
    </location>
</feature>
<dbReference type="SUPFAM" id="SSF48452">
    <property type="entry name" value="TPR-like"/>
    <property type="match status" value="1"/>
</dbReference>
<dbReference type="InterPro" id="IPR005158">
    <property type="entry name" value="BTAD"/>
</dbReference>
<evidence type="ECO:0000313" key="4">
    <source>
        <dbReference type="EMBL" id="MFD1308407.1"/>
    </source>
</evidence>
<evidence type="ECO:0000259" key="3">
    <source>
        <dbReference type="SMART" id="SM01043"/>
    </source>
</evidence>
<evidence type="ECO:0000256" key="1">
    <source>
        <dbReference type="ARBA" id="ARBA00023012"/>
    </source>
</evidence>
<feature type="region of interest" description="Disordered" evidence="2">
    <location>
        <begin position="30"/>
        <end position="54"/>
    </location>
</feature>
<dbReference type="RefSeq" id="WP_381236140.1">
    <property type="nucleotide sequence ID" value="NZ_JBHSKH010000026.1"/>
</dbReference>
<dbReference type="Pfam" id="PF03704">
    <property type="entry name" value="BTAD"/>
    <property type="match status" value="1"/>
</dbReference>
<feature type="domain" description="Bacterial transcriptional activator" evidence="3">
    <location>
        <begin position="401"/>
        <end position="542"/>
    </location>
</feature>
<name>A0ABW3XGA6_9ACTN</name>
<comment type="caution">
    <text evidence="4">The sequence shown here is derived from an EMBL/GenBank/DDBJ whole genome shotgun (WGS) entry which is preliminary data.</text>
</comment>
<dbReference type="PANTHER" id="PTHR35807">
    <property type="entry name" value="TRANSCRIPTIONAL REGULATOR REDD-RELATED"/>
    <property type="match status" value="1"/>
</dbReference>
<organism evidence="4 5">
    <name type="scientific">Streptomyces kaempferi</name>
    <dbReference type="NCBI Taxonomy" id="333725"/>
    <lineage>
        <taxon>Bacteria</taxon>
        <taxon>Bacillati</taxon>
        <taxon>Actinomycetota</taxon>
        <taxon>Actinomycetes</taxon>
        <taxon>Kitasatosporales</taxon>
        <taxon>Streptomycetaceae</taxon>
        <taxon>Streptomyces</taxon>
    </lineage>
</organism>